<protein>
    <submittedName>
        <fullName evidence="1">Uncharacterized protein</fullName>
    </submittedName>
</protein>
<accession>A0A0A8Y0U6</accession>
<evidence type="ECO:0000313" key="1">
    <source>
        <dbReference type="EMBL" id="JAD19606.1"/>
    </source>
</evidence>
<reference evidence="1" key="1">
    <citation type="submission" date="2014-09" db="EMBL/GenBank/DDBJ databases">
        <authorList>
            <person name="Magalhaes I.L.F."/>
            <person name="Oliveira U."/>
            <person name="Santos F.R."/>
            <person name="Vidigal T.H.D.A."/>
            <person name="Brescovit A.D."/>
            <person name="Santos A.J."/>
        </authorList>
    </citation>
    <scope>NUCLEOTIDE SEQUENCE</scope>
    <source>
        <tissue evidence="1">Shoot tissue taken approximately 20 cm above the soil surface</tissue>
    </source>
</reference>
<proteinExistence type="predicted"/>
<reference evidence="1" key="2">
    <citation type="journal article" date="2015" name="Data Brief">
        <title>Shoot transcriptome of the giant reed, Arundo donax.</title>
        <authorList>
            <person name="Barrero R.A."/>
            <person name="Guerrero F.D."/>
            <person name="Moolhuijzen P."/>
            <person name="Goolsby J.A."/>
            <person name="Tidwell J."/>
            <person name="Bellgard S.E."/>
            <person name="Bellgard M.I."/>
        </authorList>
    </citation>
    <scope>NUCLEOTIDE SEQUENCE</scope>
    <source>
        <tissue evidence="1">Shoot tissue taken approximately 20 cm above the soil surface</tissue>
    </source>
</reference>
<dbReference type="EMBL" id="GBRH01278289">
    <property type="protein sequence ID" value="JAD19606.1"/>
    <property type="molecule type" value="Transcribed_RNA"/>
</dbReference>
<sequence length="10" mass="1221">MDSVLHFFII</sequence>
<name>A0A0A8Y0U6_ARUDO</name>
<organism evidence="1">
    <name type="scientific">Arundo donax</name>
    <name type="common">Giant reed</name>
    <name type="synonym">Donax arundinaceus</name>
    <dbReference type="NCBI Taxonomy" id="35708"/>
    <lineage>
        <taxon>Eukaryota</taxon>
        <taxon>Viridiplantae</taxon>
        <taxon>Streptophyta</taxon>
        <taxon>Embryophyta</taxon>
        <taxon>Tracheophyta</taxon>
        <taxon>Spermatophyta</taxon>
        <taxon>Magnoliopsida</taxon>
        <taxon>Liliopsida</taxon>
        <taxon>Poales</taxon>
        <taxon>Poaceae</taxon>
        <taxon>PACMAD clade</taxon>
        <taxon>Arundinoideae</taxon>
        <taxon>Arundineae</taxon>
        <taxon>Arundo</taxon>
    </lineage>
</organism>